<organism evidence="2 3">
    <name type="scientific">Microbacterium murale</name>
    <dbReference type="NCBI Taxonomy" id="1081040"/>
    <lineage>
        <taxon>Bacteria</taxon>
        <taxon>Bacillati</taxon>
        <taxon>Actinomycetota</taxon>
        <taxon>Actinomycetes</taxon>
        <taxon>Micrococcales</taxon>
        <taxon>Microbacteriaceae</taxon>
        <taxon>Microbacterium</taxon>
    </lineage>
</organism>
<dbReference type="RefSeq" id="WP_229703001.1">
    <property type="nucleotide sequence ID" value="NZ_BMCM01000003.1"/>
</dbReference>
<feature type="compositionally biased region" description="Acidic residues" evidence="1">
    <location>
        <begin position="22"/>
        <end position="32"/>
    </location>
</feature>
<dbReference type="Proteomes" id="UP000629365">
    <property type="component" value="Unassembled WGS sequence"/>
</dbReference>
<keyword evidence="3" id="KW-1185">Reference proteome</keyword>
<sequence>MGCSSPESSGSSSGTDKSPETEQVEEVVEEAPEPVSLEGEWKQTNSDDPEHWQKATITADTIEVFWVADAGDTEALYWAGSVEVPAEGESSSFDSVNDTTKTKSALLASSDETKTFTYEGGELSYDVTVQGVTTTVRLGQE</sequence>
<evidence type="ECO:0008006" key="4">
    <source>
        <dbReference type="Google" id="ProtNLM"/>
    </source>
</evidence>
<proteinExistence type="predicted"/>
<accession>A0ABQ1RTG4</accession>
<evidence type="ECO:0000256" key="1">
    <source>
        <dbReference type="SAM" id="MobiDB-lite"/>
    </source>
</evidence>
<reference evidence="3" key="1">
    <citation type="journal article" date="2019" name="Int. J. Syst. Evol. Microbiol.">
        <title>The Global Catalogue of Microorganisms (GCM) 10K type strain sequencing project: providing services to taxonomists for standard genome sequencing and annotation.</title>
        <authorList>
            <consortium name="The Broad Institute Genomics Platform"/>
            <consortium name="The Broad Institute Genome Sequencing Center for Infectious Disease"/>
            <person name="Wu L."/>
            <person name="Ma J."/>
        </authorList>
    </citation>
    <scope>NUCLEOTIDE SEQUENCE [LARGE SCALE GENOMIC DNA]</scope>
    <source>
        <strain evidence="3">CCM 7640</strain>
    </source>
</reference>
<evidence type="ECO:0000313" key="3">
    <source>
        <dbReference type="Proteomes" id="UP000629365"/>
    </source>
</evidence>
<feature type="compositionally biased region" description="Low complexity" evidence="1">
    <location>
        <begin position="1"/>
        <end position="14"/>
    </location>
</feature>
<evidence type="ECO:0000313" key="2">
    <source>
        <dbReference type="EMBL" id="GGD76823.1"/>
    </source>
</evidence>
<protein>
    <recommendedName>
        <fullName evidence="4">Lipoprotein</fullName>
    </recommendedName>
</protein>
<feature type="region of interest" description="Disordered" evidence="1">
    <location>
        <begin position="1"/>
        <end position="50"/>
    </location>
</feature>
<name>A0ABQ1RTG4_9MICO</name>
<comment type="caution">
    <text evidence="2">The sequence shown here is derived from an EMBL/GenBank/DDBJ whole genome shotgun (WGS) entry which is preliminary data.</text>
</comment>
<gene>
    <name evidence="2" type="ORF">GCM10007269_19690</name>
</gene>
<dbReference type="EMBL" id="BMCM01000003">
    <property type="protein sequence ID" value="GGD76823.1"/>
    <property type="molecule type" value="Genomic_DNA"/>
</dbReference>